<comment type="caution">
    <text evidence="2">The sequence shown here is derived from an EMBL/GenBank/DDBJ whole genome shotgun (WGS) entry which is preliminary data.</text>
</comment>
<dbReference type="InterPro" id="IPR051706">
    <property type="entry name" value="Glycosyltransferase_domain"/>
</dbReference>
<dbReference type="AlphaFoldDB" id="A0A0K9GZ40"/>
<dbReference type="OrthoDB" id="9802987at2"/>
<organism evidence="2 3">
    <name type="scientific">Peribacillus loiseleuriae</name>
    <dbReference type="NCBI Taxonomy" id="1679170"/>
    <lineage>
        <taxon>Bacteria</taxon>
        <taxon>Bacillati</taxon>
        <taxon>Bacillota</taxon>
        <taxon>Bacilli</taxon>
        <taxon>Bacillales</taxon>
        <taxon>Bacillaceae</taxon>
        <taxon>Peribacillus</taxon>
    </lineage>
</organism>
<dbReference type="RefSeq" id="WP_049683245.1">
    <property type="nucleotide sequence ID" value="NZ_LFZW01000001.1"/>
</dbReference>
<dbReference type="STRING" id="1679170.AC625_22125"/>
<proteinExistence type="predicted"/>
<reference evidence="3" key="1">
    <citation type="submission" date="2015-07" db="EMBL/GenBank/DDBJ databases">
        <title>Genome sequencing project for genomic taxonomy and phylogenomics of Bacillus-like bacteria.</title>
        <authorList>
            <person name="Liu B."/>
            <person name="Wang J."/>
            <person name="Zhu Y."/>
            <person name="Liu G."/>
            <person name="Chen Q."/>
            <person name="Chen Z."/>
            <person name="Lan J."/>
            <person name="Che J."/>
            <person name="Ge C."/>
            <person name="Shi H."/>
            <person name="Pan Z."/>
            <person name="Liu X."/>
        </authorList>
    </citation>
    <scope>NUCLEOTIDE SEQUENCE [LARGE SCALE GENOMIC DNA]</scope>
    <source>
        <strain evidence="3">FJAT-27997</strain>
    </source>
</reference>
<dbReference type="PATRIC" id="fig|1679170.3.peg.4988"/>
<dbReference type="InterPro" id="IPR007577">
    <property type="entry name" value="GlycoTrfase_DXD_sugar-bd_CS"/>
</dbReference>
<dbReference type="Gene3D" id="3.90.550.20">
    <property type="match status" value="1"/>
</dbReference>
<dbReference type="GO" id="GO:0000030">
    <property type="term" value="F:mannosyltransferase activity"/>
    <property type="evidence" value="ECO:0007669"/>
    <property type="project" value="TreeGrafter"/>
</dbReference>
<evidence type="ECO:0000313" key="2">
    <source>
        <dbReference type="EMBL" id="KMY51891.1"/>
    </source>
</evidence>
<accession>A0A0K9GZ40</accession>
<dbReference type="Proteomes" id="UP000037146">
    <property type="component" value="Unassembled WGS sequence"/>
</dbReference>
<dbReference type="GO" id="GO:0051999">
    <property type="term" value="P:mannosyl-inositol phosphorylceramide biosynthetic process"/>
    <property type="evidence" value="ECO:0007669"/>
    <property type="project" value="TreeGrafter"/>
</dbReference>
<dbReference type="PANTHER" id="PTHR32385">
    <property type="entry name" value="MANNOSYL PHOSPHORYLINOSITOL CERAMIDE SYNTHASE"/>
    <property type="match status" value="1"/>
</dbReference>
<protein>
    <submittedName>
        <fullName evidence="2">Glycosyl transferase</fullName>
    </submittedName>
</protein>
<keyword evidence="1 2" id="KW-0808">Transferase</keyword>
<evidence type="ECO:0000313" key="3">
    <source>
        <dbReference type="Proteomes" id="UP000037146"/>
    </source>
</evidence>
<dbReference type="Pfam" id="PF04488">
    <property type="entry name" value="Gly_transf_sug"/>
    <property type="match status" value="1"/>
</dbReference>
<gene>
    <name evidence="2" type="ORF">AC625_22125</name>
</gene>
<evidence type="ECO:0000256" key="1">
    <source>
        <dbReference type="ARBA" id="ARBA00022679"/>
    </source>
</evidence>
<dbReference type="PANTHER" id="PTHR32385:SF15">
    <property type="entry name" value="INOSITOL PHOSPHOCERAMIDE MANNOSYLTRANSFERASE 1"/>
    <property type="match status" value="1"/>
</dbReference>
<keyword evidence="3" id="KW-1185">Reference proteome</keyword>
<sequence length="245" mass="28605">MSQNKDRIPKVIHYCWFGRKEKPNIVKKCIESWRKNLSQYEIREWNEDSFDIASNSYVREAYESGKFAFVSDYVRVHALYRFGGIYLDTDVEVFKPFDDLLHHDSFWGFEQENYIATSTIGAAKGNKLIKEFLDSYNEKSFIKEDGTHDGLTNVAIVTEILMNIGLKANGQYQEIDEIGAFYPQTYLSPYDYINCRKFITGNTYAMHHFYKSWLPPRVRLKSNVKLALSRIIGGDSIAKLRKLTR</sequence>
<name>A0A0K9GZ40_9BACI</name>
<dbReference type="SUPFAM" id="SSF53448">
    <property type="entry name" value="Nucleotide-diphospho-sugar transferases"/>
    <property type="match status" value="1"/>
</dbReference>
<dbReference type="InterPro" id="IPR029044">
    <property type="entry name" value="Nucleotide-diphossugar_trans"/>
</dbReference>
<dbReference type="GO" id="GO:0016020">
    <property type="term" value="C:membrane"/>
    <property type="evidence" value="ECO:0007669"/>
    <property type="project" value="GOC"/>
</dbReference>
<dbReference type="EMBL" id="LFZW01000001">
    <property type="protein sequence ID" value="KMY51891.1"/>
    <property type="molecule type" value="Genomic_DNA"/>
</dbReference>